<evidence type="ECO:0000256" key="5">
    <source>
        <dbReference type="ARBA" id="ARBA00023139"/>
    </source>
</evidence>
<evidence type="ECO:0000256" key="8">
    <source>
        <dbReference type="SAM" id="MobiDB-lite"/>
    </source>
</evidence>
<evidence type="ECO:0000256" key="2">
    <source>
        <dbReference type="ARBA" id="ARBA00007138"/>
    </source>
</evidence>
<dbReference type="PROSITE" id="PS51257">
    <property type="entry name" value="PROKAR_LIPOPROTEIN"/>
    <property type="match status" value="1"/>
</dbReference>
<proteinExistence type="inferred from homology"/>
<keyword evidence="12" id="KW-1185">Reference proteome</keyword>
<feature type="signal peptide" evidence="9">
    <location>
        <begin position="1"/>
        <end position="19"/>
    </location>
</feature>
<evidence type="ECO:0000256" key="6">
    <source>
        <dbReference type="ARBA" id="ARBA00023237"/>
    </source>
</evidence>
<dbReference type="InterPro" id="IPR021140">
    <property type="entry name" value="Inh/Omp19"/>
</dbReference>
<dbReference type="Gene3D" id="2.40.128.10">
    <property type="match status" value="1"/>
</dbReference>
<keyword evidence="11" id="KW-0646">Protease inhibitor</keyword>
<keyword evidence="4" id="KW-0472">Membrane</keyword>
<dbReference type="GO" id="GO:0030414">
    <property type="term" value="F:peptidase inhibitor activity"/>
    <property type="evidence" value="ECO:0007669"/>
    <property type="project" value="UniProtKB-KW"/>
</dbReference>
<evidence type="ECO:0000256" key="4">
    <source>
        <dbReference type="ARBA" id="ARBA00023136"/>
    </source>
</evidence>
<feature type="domain" description="Alkaline proteinase inhibitor/ Outer membrane lipoprotein Omp19" evidence="10">
    <location>
        <begin position="93"/>
        <end position="182"/>
    </location>
</feature>
<dbReference type="InterPro" id="IPR010571">
    <property type="entry name" value="OM_lipoprot_Omp19_bac"/>
</dbReference>
<evidence type="ECO:0000259" key="10">
    <source>
        <dbReference type="Pfam" id="PF02974"/>
    </source>
</evidence>
<dbReference type="RefSeq" id="WP_343802547.1">
    <property type="nucleotide sequence ID" value="NZ_BAAADE010000001.1"/>
</dbReference>
<feature type="compositionally biased region" description="Polar residues" evidence="8">
    <location>
        <begin position="48"/>
        <end position="69"/>
    </location>
</feature>
<feature type="compositionally biased region" description="Low complexity" evidence="8">
    <location>
        <begin position="29"/>
        <end position="43"/>
    </location>
</feature>
<accession>A0ABP3QUX3</accession>
<comment type="similarity">
    <text evidence="2">Belongs to the rhizobiaceae omp19 lipoprotein family.</text>
</comment>
<organism evidence="11 12">
    <name type="scientific">Paenochrobactrum glaciei</name>
    <dbReference type="NCBI Taxonomy" id="486407"/>
    <lineage>
        <taxon>Bacteria</taxon>
        <taxon>Pseudomonadati</taxon>
        <taxon>Pseudomonadota</taxon>
        <taxon>Alphaproteobacteria</taxon>
        <taxon>Hyphomicrobiales</taxon>
        <taxon>Brucellaceae</taxon>
        <taxon>Paenochrobactrum</taxon>
    </lineage>
</organism>
<keyword evidence="5" id="KW-0564">Palmitate</keyword>
<evidence type="ECO:0000256" key="7">
    <source>
        <dbReference type="ARBA" id="ARBA00023288"/>
    </source>
</evidence>
<keyword evidence="6" id="KW-0998">Cell outer membrane</keyword>
<dbReference type="EMBL" id="BAAADE010000001">
    <property type="protein sequence ID" value="GAA0597864.1"/>
    <property type="molecule type" value="Genomic_DNA"/>
</dbReference>
<gene>
    <name evidence="11" type="ORF">GCM10008943_11270</name>
</gene>
<dbReference type="PIRSF" id="PIRSF034005">
    <property type="entry name" value="OM_lipoprot_Omp19_bac"/>
    <property type="match status" value="1"/>
</dbReference>
<feature type="chain" id="PRO_5045313066" evidence="9">
    <location>
        <begin position="20"/>
        <end position="182"/>
    </location>
</feature>
<reference evidence="12" key="1">
    <citation type="journal article" date="2019" name="Int. J. Syst. Evol. Microbiol.">
        <title>The Global Catalogue of Microorganisms (GCM) 10K type strain sequencing project: providing services to taxonomists for standard genome sequencing and annotation.</title>
        <authorList>
            <consortium name="The Broad Institute Genomics Platform"/>
            <consortium name="The Broad Institute Genome Sequencing Center for Infectious Disease"/>
            <person name="Wu L."/>
            <person name="Ma J."/>
        </authorList>
    </citation>
    <scope>NUCLEOTIDE SEQUENCE [LARGE SCALE GENOMIC DNA]</scope>
    <source>
        <strain evidence="12">JCM 15115</strain>
    </source>
</reference>
<evidence type="ECO:0000313" key="12">
    <source>
        <dbReference type="Proteomes" id="UP001424441"/>
    </source>
</evidence>
<dbReference type="InterPro" id="IPR016085">
    <property type="entry name" value="Protease_inh_B-barrel_dom"/>
</dbReference>
<dbReference type="Proteomes" id="UP001424441">
    <property type="component" value="Unassembled WGS sequence"/>
</dbReference>
<name>A0ABP3QUX3_9HYPH</name>
<evidence type="ECO:0000256" key="1">
    <source>
        <dbReference type="ARBA" id="ARBA00004459"/>
    </source>
</evidence>
<feature type="region of interest" description="Disordered" evidence="8">
    <location>
        <begin position="27"/>
        <end position="85"/>
    </location>
</feature>
<evidence type="ECO:0000313" key="11">
    <source>
        <dbReference type="EMBL" id="GAA0597864.1"/>
    </source>
</evidence>
<protein>
    <submittedName>
        <fullName evidence="11">Protease inhibitor Inh/omp19 family protein</fullName>
    </submittedName>
</protein>
<sequence>MGISKASLLTVAVAGILMAGCQSSRFDTPKAAPAAPLRPAPTAKVQKQPLTPANPNQFPTAPTTGTDGNMNAGLPEGGQQVASLPPESAPALTAGSVAGVWNANLGGQSCKIATPQTKFGQGYRAGPLRCPGELASLASWAVSGKQLTLYNANGDTVASLYSSGASRFDGQTSSGQPVSLSR</sequence>
<evidence type="ECO:0000256" key="9">
    <source>
        <dbReference type="SAM" id="SignalP"/>
    </source>
</evidence>
<keyword evidence="7" id="KW-0449">Lipoprotein</keyword>
<dbReference type="Pfam" id="PF02974">
    <property type="entry name" value="Inh"/>
    <property type="match status" value="1"/>
</dbReference>
<comment type="caution">
    <text evidence="11">The sequence shown here is derived from an EMBL/GenBank/DDBJ whole genome shotgun (WGS) entry which is preliminary data.</text>
</comment>
<evidence type="ECO:0000256" key="3">
    <source>
        <dbReference type="ARBA" id="ARBA00022729"/>
    </source>
</evidence>
<keyword evidence="3 9" id="KW-0732">Signal</keyword>
<comment type="subcellular location">
    <subcellularLocation>
        <location evidence="1">Cell outer membrane</location>
        <topology evidence="1">Lipid-anchor</topology>
    </subcellularLocation>
</comment>
<dbReference type="SUPFAM" id="SSF50882">
    <property type="entry name" value="beta-Barrel protease inhibitors"/>
    <property type="match status" value="1"/>
</dbReference>